<keyword evidence="8" id="KW-0677">Repeat</keyword>
<keyword evidence="11" id="KW-0413">Isomerase</keyword>
<evidence type="ECO:0000256" key="16">
    <source>
        <dbReference type="RuleBase" id="RU367101"/>
    </source>
</evidence>
<keyword evidence="5 16" id="KW-0507">mRNA processing</keyword>
<dbReference type="GO" id="GO:0071006">
    <property type="term" value="C:U2-type catalytic step 1 spliceosome"/>
    <property type="evidence" value="ECO:0007669"/>
    <property type="project" value="TreeGrafter"/>
</dbReference>
<protein>
    <recommendedName>
        <fullName evidence="16">Pre-mRNA-processing factor 19</fullName>
        <ecNumber evidence="16">2.3.2.27</ecNumber>
    </recommendedName>
</protein>
<dbReference type="SMART" id="SM00504">
    <property type="entry name" value="Ubox"/>
    <property type="match status" value="1"/>
</dbReference>
<keyword evidence="13 16" id="KW-0234">DNA repair</keyword>
<evidence type="ECO:0000313" key="18">
    <source>
        <dbReference type="EMBL" id="OAF57628.1"/>
    </source>
</evidence>
<dbReference type="InterPro" id="IPR001680">
    <property type="entry name" value="WD40_rpt"/>
</dbReference>
<organism evidence="18">
    <name type="scientific">Pseudogymnoascus destructans</name>
    <dbReference type="NCBI Taxonomy" id="655981"/>
    <lineage>
        <taxon>Eukaryota</taxon>
        <taxon>Fungi</taxon>
        <taxon>Dikarya</taxon>
        <taxon>Ascomycota</taxon>
        <taxon>Pezizomycotina</taxon>
        <taxon>Leotiomycetes</taxon>
        <taxon>Thelebolales</taxon>
        <taxon>Thelebolaceae</taxon>
        <taxon>Pseudogymnoascus</taxon>
    </lineage>
</organism>
<comment type="catalytic activity">
    <reaction evidence="16">
        <text>S-ubiquitinyl-[E2 ubiquitin-conjugating enzyme]-L-cysteine + [acceptor protein]-L-lysine = [E2 ubiquitin-conjugating enzyme]-L-cysteine + N(6)-ubiquitinyl-[acceptor protein]-L-lysine.</text>
        <dbReference type="EC" id="2.3.2.27"/>
    </reaction>
</comment>
<evidence type="ECO:0000256" key="1">
    <source>
        <dbReference type="ARBA" id="ARBA00004123"/>
    </source>
</evidence>
<dbReference type="PANTHER" id="PTHR43995:SF1">
    <property type="entry name" value="PRE-MRNA-PROCESSING FACTOR 19"/>
    <property type="match status" value="1"/>
</dbReference>
<dbReference type="InterPro" id="IPR015943">
    <property type="entry name" value="WD40/YVTN_repeat-like_dom_sf"/>
</dbReference>
<dbReference type="Gene3D" id="3.30.40.10">
    <property type="entry name" value="Zinc/RING finger domain, C3HC4 (zinc finger)"/>
    <property type="match status" value="1"/>
</dbReference>
<evidence type="ECO:0000256" key="15">
    <source>
        <dbReference type="PROSITE-ProRule" id="PRU00221"/>
    </source>
</evidence>
<dbReference type="OrthoDB" id="687049at2759"/>
<dbReference type="AlphaFoldDB" id="A0A177A650"/>
<dbReference type="GO" id="GO:0070534">
    <property type="term" value="P:protein K63-linked ubiquitination"/>
    <property type="evidence" value="ECO:0007669"/>
    <property type="project" value="UniProtKB-UniRule"/>
</dbReference>
<dbReference type="GO" id="GO:0061630">
    <property type="term" value="F:ubiquitin protein ligase activity"/>
    <property type="evidence" value="ECO:0007669"/>
    <property type="project" value="UniProtKB-UniRule"/>
</dbReference>
<keyword evidence="4 15" id="KW-0853">WD repeat</keyword>
<evidence type="ECO:0000256" key="14">
    <source>
        <dbReference type="ARBA" id="ARBA00023242"/>
    </source>
</evidence>
<keyword evidence="6 16" id="KW-0808">Transferase</keyword>
<evidence type="ECO:0000256" key="2">
    <source>
        <dbReference type="ARBA" id="ARBA00004906"/>
    </source>
</evidence>
<proteinExistence type="inferred from homology"/>
<comment type="subcellular location">
    <subcellularLocation>
        <location evidence="1 16">Nucleus</location>
    </subcellularLocation>
</comment>
<dbReference type="Pfam" id="PF00400">
    <property type="entry name" value="WD40"/>
    <property type="match status" value="2"/>
</dbReference>
<keyword evidence="9 16" id="KW-0227">DNA damage</keyword>
<keyword evidence="11" id="KW-0697">Rotamase</keyword>
<sequence>MLCAISGEAPQDPVVSTKSGNVFSRALIESHISTHGTDPITSEPLTVDDLIPIKTSRIAPPRPPTHTSIPALLSTFQSEWDALALDSFTLRQQLAQTRQELSTALYHHDAAVRVVARLTRERDEAREALSNVGIAPSGAGDAMQIDNAGLPSEIVERVEEAQGRLSKGRRKRAVPAAWATRADIAAYEVVAKAEAGDAAFVDVNAAGTQALVGGSDGAAVVDVQTGAVAETLAKGESVAAGAWAGEKAVLLVKAGKGGVVKVFEGAKEVGAIAAHAGPVNGVAVHPTGDVVASVGKDKSFVVYDLESTKAVAQVYTENELTACAFHPDGHLLAVAHQGTLSMYHTTTLTFAASFPLPSPAPISAISFNQNGIWVAAATASGVTVFDLRKEGAEAVVKEFEGSGISGVQWDYSGQFLGFVGKEGVVVQAWLKKEKRWEEGLRSAVRGSAVGWGAKGRRVLVVGGEGVSVLGAKE</sequence>
<dbReference type="PANTHER" id="PTHR43995">
    <property type="entry name" value="PRE-MRNA-PROCESSING FACTOR 19"/>
    <property type="match status" value="1"/>
</dbReference>
<keyword evidence="14 16" id="KW-0539">Nucleus</keyword>
<dbReference type="VEuPathDB" id="FungiDB:GMDG_04206"/>
<dbReference type="GO" id="GO:0003755">
    <property type="term" value="F:peptidyl-prolyl cis-trans isomerase activity"/>
    <property type="evidence" value="ECO:0007669"/>
    <property type="project" value="UniProtKB-KW"/>
</dbReference>
<comment type="pathway">
    <text evidence="2 16">Protein modification; protein ubiquitination.</text>
</comment>
<dbReference type="PROSITE" id="PS51698">
    <property type="entry name" value="U_BOX"/>
    <property type="match status" value="1"/>
</dbReference>
<dbReference type="UniPathway" id="UPA00143"/>
<dbReference type="FunFam" id="3.30.40.10:FF:000027">
    <property type="entry name" value="Pre-mRNA-processing factor 19, putative"/>
    <property type="match status" value="1"/>
</dbReference>
<dbReference type="Proteomes" id="UP000077154">
    <property type="component" value="Unassembled WGS sequence"/>
</dbReference>
<comment type="similarity">
    <text evidence="3 16">Belongs to the WD repeat PRP19 family.</text>
</comment>
<dbReference type="CDD" id="cd16656">
    <property type="entry name" value="RING-Ubox_PRP19"/>
    <property type="match status" value="1"/>
</dbReference>
<dbReference type="EC" id="2.3.2.27" evidence="16"/>
<evidence type="ECO:0000256" key="13">
    <source>
        <dbReference type="ARBA" id="ARBA00023204"/>
    </source>
</evidence>
<dbReference type="GO" id="GO:0005737">
    <property type="term" value="C:cytoplasm"/>
    <property type="evidence" value="ECO:0007669"/>
    <property type="project" value="TreeGrafter"/>
</dbReference>
<dbReference type="Pfam" id="PF04564">
    <property type="entry name" value="U-box"/>
    <property type="match status" value="1"/>
</dbReference>
<evidence type="ECO:0000256" key="7">
    <source>
        <dbReference type="ARBA" id="ARBA00022728"/>
    </source>
</evidence>
<dbReference type="PROSITE" id="PS50294">
    <property type="entry name" value="WD_REPEATS_REGION"/>
    <property type="match status" value="1"/>
</dbReference>
<comment type="subunit">
    <text evidence="16">Homotetramer.</text>
</comment>
<comment type="function">
    <text evidence="16">Ubiquitin-protein ligase which is mainly involved pre-mRNA splicing and DNA repair. Required for pre-mRNA splicing as component of the spliceosome.</text>
</comment>
<dbReference type="GeneID" id="36288822"/>
<dbReference type="GO" id="GO:0000398">
    <property type="term" value="P:mRNA splicing, via spliceosome"/>
    <property type="evidence" value="ECO:0007669"/>
    <property type="project" value="InterPro"/>
</dbReference>
<dbReference type="Gene3D" id="2.130.10.10">
    <property type="entry name" value="YVTN repeat-like/Quinoprotein amine dehydrogenase"/>
    <property type="match status" value="1"/>
</dbReference>
<evidence type="ECO:0000256" key="5">
    <source>
        <dbReference type="ARBA" id="ARBA00022664"/>
    </source>
</evidence>
<keyword evidence="12 16" id="KW-0508">mRNA splicing</keyword>
<dbReference type="GO" id="GO:0006281">
    <property type="term" value="P:DNA repair"/>
    <property type="evidence" value="ECO:0007669"/>
    <property type="project" value="UniProtKB-KW"/>
</dbReference>
<evidence type="ECO:0000256" key="4">
    <source>
        <dbReference type="ARBA" id="ARBA00022574"/>
    </source>
</evidence>
<gene>
    <name evidence="18" type="ORF">VC83_05758</name>
</gene>
<name>A0A177A650_9PEZI</name>
<dbReference type="InterPro" id="IPR003613">
    <property type="entry name" value="Ubox_domain"/>
</dbReference>
<evidence type="ECO:0000256" key="9">
    <source>
        <dbReference type="ARBA" id="ARBA00022763"/>
    </source>
</evidence>
<dbReference type="SMART" id="SM00320">
    <property type="entry name" value="WD40"/>
    <property type="match status" value="3"/>
</dbReference>
<evidence type="ECO:0000259" key="17">
    <source>
        <dbReference type="PROSITE" id="PS51698"/>
    </source>
</evidence>
<evidence type="ECO:0000256" key="12">
    <source>
        <dbReference type="ARBA" id="ARBA00023187"/>
    </source>
</evidence>
<evidence type="ECO:0000256" key="10">
    <source>
        <dbReference type="ARBA" id="ARBA00022786"/>
    </source>
</evidence>
<evidence type="ECO:0000256" key="3">
    <source>
        <dbReference type="ARBA" id="ARBA00006388"/>
    </source>
</evidence>
<feature type="domain" description="U-box" evidence="17">
    <location>
        <begin position="1"/>
        <end position="70"/>
    </location>
</feature>
<dbReference type="SUPFAM" id="SSF50978">
    <property type="entry name" value="WD40 repeat-like"/>
    <property type="match status" value="1"/>
</dbReference>
<accession>A0A177A650</accession>
<reference evidence="18" key="1">
    <citation type="submission" date="2016-03" db="EMBL/GenBank/DDBJ databases">
        <title>Updated assembly of Pseudogymnoascus destructans, the fungus causing white-nose syndrome of bats.</title>
        <authorList>
            <person name="Palmer J.M."/>
            <person name="Drees K.P."/>
            <person name="Foster J.T."/>
            <person name="Lindner D.L."/>
        </authorList>
    </citation>
    <scope>NUCLEOTIDE SEQUENCE [LARGE SCALE GENOMIC DNA]</scope>
    <source>
        <strain evidence="18">20631-21</strain>
    </source>
</reference>
<dbReference type="PROSITE" id="PS50082">
    <property type="entry name" value="WD_REPEATS_2"/>
    <property type="match status" value="1"/>
</dbReference>
<evidence type="ECO:0000256" key="11">
    <source>
        <dbReference type="ARBA" id="ARBA00023110"/>
    </source>
</evidence>
<dbReference type="GO" id="GO:0000974">
    <property type="term" value="C:Prp19 complex"/>
    <property type="evidence" value="ECO:0007669"/>
    <property type="project" value="UniProtKB-UniRule"/>
</dbReference>
<keyword evidence="10 16" id="KW-0833">Ubl conjugation pathway</keyword>
<dbReference type="InterPro" id="IPR055340">
    <property type="entry name" value="RING-Ubox_PRP19"/>
</dbReference>
<dbReference type="SUPFAM" id="SSF57850">
    <property type="entry name" value="RING/U-box"/>
    <property type="match status" value="1"/>
</dbReference>
<dbReference type="InterPro" id="IPR036322">
    <property type="entry name" value="WD40_repeat_dom_sf"/>
</dbReference>
<dbReference type="EMBL" id="KV441399">
    <property type="protein sequence ID" value="OAF57628.1"/>
    <property type="molecule type" value="Genomic_DNA"/>
</dbReference>
<evidence type="ECO:0000256" key="8">
    <source>
        <dbReference type="ARBA" id="ARBA00022737"/>
    </source>
</evidence>
<dbReference type="Pfam" id="PF08606">
    <property type="entry name" value="Prp19"/>
    <property type="match status" value="1"/>
</dbReference>
<dbReference type="InterPro" id="IPR013915">
    <property type="entry name" value="Prp19_cc"/>
</dbReference>
<feature type="repeat" description="WD" evidence="15">
    <location>
        <begin position="272"/>
        <end position="313"/>
    </location>
</feature>
<dbReference type="RefSeq" id="XP_024322916.1">
    <property type="nucleotide sequence ID" value="XM_024469372.1"/>
</dbReference>
<dbReference type="InterPro" id="IPR013083">
    <property type="entry name" value="Znf_RING/FYVE/PHD"/>
</dbReference>
<dbReference type="eggNOG" id="KOG0289">
    <property type="taxonomic scope" value="Eukaryota"/>
</dbReference>
<dbReference type="InterPro" id="IPR038959">
    <property type="entry name" value="Prp19"/>
</dbReference>
<keyword evidence="7 16" id="KW-0747">Spliceosome</keyword>
<evidence type="ECO:0000256" key="6">
    <source>
        <dbReference type="ARBA" id="ARBA00022679"/>
    </source>
</evidence>